<dbReference type="InParanoid" id="A0A2H3D0V6"/>
<name>A0A2H3D0V6_ARMGA</name>
<evidence type="ECO:0000313" key="3">
    <source>
        <dbReference type="Proteomes" id="UP000217790"/>
    </source>
</evidence>
<dbReference type="Proteomes" id="UP000217790">
    <property type="component" value="Unassembled WGS sequence"/>
</dbReference>
<keyword evidence="1" id="KW-1133">Transmembrane helix</keyword>
<keyword evidence="3" id="KW-1185">Reference proteome</keyword>
<sequence>MTSQAMRIKDSLCHLKKAQILNVNNHLKISYAQLIKLIKQYKKFLRESIQDLENFANTPMIEECLAIVLAVTLETCDTLVRLQEEKATESWELKDSFKQRLLLVKGLLHQLWFIFMLFYTAFPSLIPLQPQQALWANNAKNLSAKKDAAGGNVLLSFILEELSSIHSTIKTKVHIIVEM</sequence>
<gene>
    <name evidence="2" type="ORF">ARMGADRAFT_1033541</name>
</gene>
<feature type="transmembrane region" description="Helical" evidence="1">
    <location>
        <begin position="102"/>
        <end position="122"/>
    </location>
</feature>
<dbReference type="OrthoDB" id="3050604at2759"/>
<accession>A0A2H3D0V6</accession>
<dbReference type="EMBL" id="KZ293670">
    <property type="protein sequence ID" value="PBK88929.1"/>
    <property type="molecule type" value="Genomic_DNA"/>
</dbReference>
<reference evidence="3" key="1">
    <citation type="journal article" date="2017" name="Nat. Ecol. Evol.">
        <title>Genome expansion and lineage-specific genetic innovations in the forest pathogenic fungi Armillaria.</title>
        <authorList>
            <person name="Sipos G."/>
            <person name="Prasanna A.N."/>
            <person name="Walter M.C."/>
            <person name="O'Connor E."/>
            <person name="Balint B."/>
            <person name="Krizsan K."/>
            <person name="Kiss B."/>
            <person name="Hess J."/>
            <person name="Varga T."/>
            <person name="Slot J."/>
            <person name="Riley R."/>
            <person name="Boka B."/>
            <person name="Rigling D."/>
            <person name="Barry K."/>
            <person name="Lee J."/>
            <person name="Mihaltcheva S."/>
            <person name="LaButti K."/>
            <person name="Lipzen A."/>
            <person name="Waldron R."/>
            <person name="Moloney N.M."/>
            <person name="Sperisen C."/>
            <person name="Kredics L."/>
            <person name="Vagvoelgyi C."/>
            <person name="Patrignani A."/>
            <person name="Fitzpatrick D."/>
            <person name="Nagy I."/>
            <person name="Doyle S."/>
            <person name="Anderson J.B."/>
            <person name="Grigoriev I.V."/>
            <person name="Gueldener U."/>
            <person name="Muensterkoetter M."/>
            <person name="Nagy L.G."/>
        </authorList>
    </citation>
    <scope>NUCLEOTIDE SEQUENCE [LARGE SCALE GENOMIC DNA]</scope>
    <source>
        <strain evidence="3">Ar21-2</strain>
    </source>
</reference>
<keyword evidence="1" id="KW-0472">Membrane</keyword>
<proteinExistence type="predicted"/>
<evidence type="ECO:0000256" key="1">
    <source>
        <dbReference type="SAM" id="Phobius"/>
    </source>
</evidence>
<keyword evidence="1" id="KW-0812">Transmembrane</keyword>
<protein>
    <submittedName>
        <fullName evidence="2">Uncharacterized protein</fullName>
    </submittedName>
</protein>
<evidence type="ECO:0000313" key="2">
    <source>
        <dbReference type="EMBL" id="PBK88929.1"/>
    </source>
</evidence>
<dbReference type="AlphaFoldDB" id="A0A2H3D0V6"/>
<organism evidence="2 3">
    <name type="scientific">Armillaria gallica</name>
    <name type="common">Bulbous honey fungus</name>
    <name type="synonym">Armillaria bulbosa</name>
    <dbReference type="NCBI Taxonomy" id="47427"/>
    <lineage>
        <taxon>Eukaryota</taxon>
        <taxon>Fungi</taxon>
        <taxon>Dikarya</taxon>
        <taxon>Basidiomycota</taxon>
        <taxon>Agaricomycotina</taxon>
        <taxon>Agaricomycetes</taxon>
        <taxon>Agaricomycetidae</taxon>
        <taxon>Agaricales</taxon>
        <taxon>Marasmiineae</taxon>
        <taxon>Physalacriaceae</taxon>
        <taxon>Armillaria</taxon>
    </lineage>
</organism>